<sequence length="236" mass="26927">MMSPALVIQARCAFTIHNPPETSPVQARHIVAEEAQVQVELILPTFETLLEDTLNTLTDTGVKATTEARQTRKFQRHYPEKLHGAQYRRLKRGLWLLRALGAHAPEYQSHYRHHHVRCDGLEMIKGKRELNGHDKEIKLRAVTLVHYSRQHRQILDISTIGGPMAEAVARDKVRAPVKCTDKDRGLVRHRDKDRDNMFHTNRDFGILVWECGQPCHFTSTCSRLRAGIAESGADSC</sequence>
<name>A0AAP0JLG7_9MAGN</name>
<evidence type="ECO:0000313" key="2">
    <source>
        <dbReference type="Proteomes" id="UP001420932"/>
    </source>
</evidence>
<proteinExistence type="predicted"/>
<evidence type="ECO:0000313" key="1">
    <source>
        <dbReference type="EMBL" id="KAK9135676.1"/>
    </source>
</evidence>
<comment type="caution">
    <text evidence="1">The sequence shown here is derived from an EMBL/GenBank/DDBJ whole genome shotgun (WGS) entry which is preliminary data.</text>
</comment>
<protein>
    <submittedName>
        <fullName evidence="1">Uncharacterized protein</fullName>
    </submittedName>
</protein>
<keyword evidence="2" id="KW-1185">Reference proteome</keyword>
<dbReference type="AlphaFoldDB" id="A0AAP0JLG7"/>
<organism evidence="1 2">
    <name type="scientific">Stephania yunnanensis</name>
    <dbReference type="NCBI Taxonomy" id="152371"/>
    <lineage>
        <taxon>Eukaryota</taxon>
        <taxon>Viridiplantae</taxon>
        <taxon>Streptophyta</taxon>
        <taxon>Embryophyta</taxon>
        <taxon>Tracheophyta</taxon>
        <taxon>Spermatophyta</taxon>
        <taxon>Magnoliopsida</taxon>
        <taxon>Ranunculales</taxon>
        <taxon>Menispermaceae</taxon>
        <taxon>Menispermoideae</taxon>
        <taxon>Cissampelideae</taxon>
        <taxon>Stephania</taxon>
    </lineage>
</organism>
<dbReference type="Proteomes" id="UP001420932">
    <property type="component" value="Unassembled WGS sequence"/>
</dbReference>
<accession>A0AAP0JLG7</accession>
<reference evidence="1 2" key="1">
    <citation type="submission" date="2024-01" db="EMBL/GenBank/DDBJ databases">
        <title>Genome assemblies of Stephania.</title>
        <authorList>
            <person name="Yang L."/>
        </authorList>
    </citation>
    <scope>NUCLEOTIDE SEQUENCE [LARGE SCALE GENOMIC DNA]</scope>
    <source>
        <strain evidence="1">YNDBR</strain>
        <tissue evidence="1">Leaf</tissue>
    </source>
</reference>
<dbReference type="EMBL" id="JBBNAF010000006">
    <property type="protein sequence ID" value="KAK9135676.1"/>
    <property type="molecule type" value="Genomic_DNA"/>
</dbReference>
<gene>
    <name evidence="1" type="ORF">Syun_015006</name>
</gene>